<evidence type="ECO:0000313" key="3">
    <source>
        <dbReference type="EMBL" id="KAJ1204691.1"/>
    </source>
</evidence>
<sequence>MATSFERLLEPVGKNIDKQMKHSGDTLVDDISDDIAAVKKKASPSVNQQKSTGHQENMETGDYSQSSEQVPGPEETHKGHPVQHSGDSDLASNYPNDMPGAEKRPSPKLLKQKSTGNQENEEYSNSNQKKDYRSEAKGIYVHQHMQHSQVSIASSELSDYTDDDVRRPSTKFLKQKLNSHQEDKEPGDYIHKRDRYSPDEPSSRILQLATPKEDKREWATSFTKIVWGNQDPIWPQSFSALSTTQSKRILSLAKPKKVFQPQSQRFSVLCGWRSASEKVSFMDLPSDRILRLAEPKKRLETPAEQRHNVAALMYKASDRILQLARPRPVHSDYRADRETSARRGLRPVESLVVIEAQVLICMSAACLLLGQYAERPPPDRPLLPRAPGHSRASGAPSPSKRGSRGAATSDENLTRRPMKIQARSGRHQRVGRSAVADQPRPVPLPRDAAKGGCPPPVLFAGSELLQHGLRASRGSVFRRLSQEAASGFNR</sequence>
<feature type="region of interest" description="Disordered" evidence="2">
    <location>
        <begin position="39"/>
        <end position="136"/>
    </location>
</feature>
<comment type="caution">
    <text evidence="3">The sequence shown here is derived from an EMBL/GenBank/DDBJ whole genome shotgun (WGS) entry which is preliminary data.</text>
</comment>
<dbReference type="PANTHER" id="PTHR15901:SF16">
    <property type="entry name" value="TESTICULAR HAPLOID EXPRESSED GENE PROTEIN"/>
    <property type="match status" value="1"/>
</dbReference>
<reference evidence="3" key="1">
    <citation type="journal article" date="2022" name="bioRxiv">
        <title>Sequencing and chromosome-scale assembly of the giantPleurodeles waltlgenome.</title>
        <authorList>
            <person name="Brown T."/>
            <person name="Elewa A."/>
            <person name="Iarovenko S."/>
            <person name="Subramanian E."/>
            <person name="Araus A.J."/>
            <person name="Petzold A."/>
            <person name="Susuki M."/>
            <person name="Suzuki K.-i.T."/>
            <person name="Hayashi T."/>
            <person name="Toyoda A."/>
            <person name="Oliveira C."/>
            <person name="Osipova E."/>
            <person name="Leigh N.D."/>
            <person name="Simon A."/>
            <person name="Yun M.H."/>
        </authorList>
    </citation>
    <scope>NUCLEOTIDE SEQUENCE</scope>
    <source>
        <strain evidence="3">20211129_DDA</strain>
        <tissue evidence="3">Liver</tissue>
    </source>
</reference>
<name>A0AAV7VVY1_PLEWA</name>
<dbReference type="AlphaFoldDB" id="A0AAV7VVY1"/>
<dbReference type="InterPro" id="IPR006623">
    <property type="entry name" value="THEG"/>
</dbReference>
<feature type="compositionally biased region" description="Polar residues" evidence="2">
    <location>
        <begin position="146"/>
        <end position="158"/>
    </location>
</feature>
<dbReference type="EMBL" id="JANPWB010000002">
    <property type="protein sequence ID" value="KAJ1204691.1"/>
    <property type="molecule type" value="Genomic_DNA"/>
</dbReference>
<proteinExistence type="predicted"/>
<organism evidence="3 4">
    <name type="scientific">Pleurodeles waltl</name>
    <name type="common">Iberian ribbed newt</name>
    <dbReference type="NCBI Taxonomy" id="8319"/>
    <lineage>
        <taxon>Eukaryota</taxon>
        <taxon>Metazoa</taxon>
        <taxon>Chordata</taxon>
        <taxon>Craniata</taxon>
        <taxon>Vertebrata</taxon>
        <taxon>Euteleostomi</taxon>
        <taxon>Amphibia</taxon>
        <taxon>Batrachia</taxon>
        <taxon>Caudata</taxon>
        <taxon>Salamandroidea</taxon>
        <taxon>Salamandridae</taxon>
        <taxon>Pleurodelinae</taxon>
        <taxon>Pleurodeles</taxon>
    </lineage>
</organism>
<feature type="region of interest" description="Disordered" evidence="2">
    <location>
        <begin position="378"/>
        <end position="455"/>
    </location>
</feature>
<protein>
    <submittedName>
        <fullName evidence="3">Uncharacterized protein</fullName>
    </submittedName>
</protein>
<evidence type="ECO:0000256" key="1">
    <source>
        <dbReference type="ARBA" id="ARBA00022737"/>
    </source>
</evidence>
<feature type="region of interest" description="Disordered" evidence="2">
    <location>
        <begin position="145"/>
        <end position="164"/>
    </location>
</feature>
<evidence type="ECO:0000256" key="2">
    <source>
        <dbReference type="SAM" id="MobiDB-lite"/>
    </source>
</evidence>
<dbReference type="InterPro" id="IPR042401">
    <property type="entry name" value="SPMAP2-like"/>
</dbReference>
<dbReference type="Pfam" id="PF14912">
    <property type="entry name" value="THEG"/>
    <property type="match status" value="3"/>
</dbReference>
<feature type="region of interest" description="Disordered" evidence="2">
    <location>
        <begin position="176"/>
        <end position="202"/>
    </location>
</feature>
<keyword evidence="4" id="KW-1185">Reference proteome</keyword>
<feature type="compositionally biased region" description="Polar residues" evidence="2">
    <location>
        <begin position="44"/>
        <end position="55"/>
    </location>
</feature>
<evidence type="ECO:0000313" key="4">
    <source>
        <dbReference type="Proteomes" id="UP001066276"/>
    </source>
</evidence>
<gene>
    <name evidence="3" type="ORF">NDU88_000130</name>
</gene>
<dbReference type="SMART" id="SM00705">
    <property type="entry name" value="THEG"/>
    <property type="match status" value="4"/>
</dbReference>
<dbReference type="PANTHER" id="PTHR15901">
    <property type="entry name" value="TESTICULAR HAPLOID EXPRESSED GENE PROTEIN"/>
    <property type="match status" value="1"/>
</dbReference>
<keyword evidence="1" id="KW-0677">Repeat</keyword>
<dbReference type="Proteomes" id="UP001066276">
    <property type="component" value="Chromosome 1_2"/>
</dbReference>
<accession>A0AAV7VVY1</accession>
<feature type="compositionally biased region" description="Basic and acidic residues" evidence="2">
    <location>
        <begin position="179"/>
        <end position="202"/>
    </location>
</feature>